<comment type="subcellular location">
    <subcellularLocation>
        <location evidence="1">Cell membrane</location>
        <topology evidence="1">Multi-pass membrane protein</topology>
    </subcellularLocation>
</comment>
<dbReference type="EMBL" id="CAXKWB010018744">
    <property type="protein sequence ID" value="CAL4121176.1"/>
    <property type="molecule type" value="Genomic_DNA"/>
</dbReference>
<dbReference type="GO" id="GO:0004989">
    <property type="term" value="F:octopamine receptor activity"/>
    <property type="evidence" value="ECO:0007669"/>
    <property type="project" value="InterPro"/>
</dbReference>
<dbReference type="Proteomes" id="UP001497623">
    <property type="component" value="Unassembled WGS sequence"/>
</dbReference>
<evidence type="ECO:0000256" key="5">
    <source>
        <dbReference type="ARBA" id="ARBA00022989"/>
    </source>
</evidence>
<keyword evidence="7 12" id="KW-0472">Membrane</keyword>
<evidence type="ECO:0000256" key="12">
    <source>
        <dbReference type="SAM" id="Phobius"/>
    </source>
</evidence>
<organism evidence="14 15">
    <name type="scientific">Meganyctiphanes norvegica</name>
    <name type="common">Northern krill</name>
    <name type="synonym">Thysanopoda norvegica</name>
    <dbReference type="NCBI Taxonomy" id="48144"/>
    <lineage>
        <taxon>Eukaryota</taxon>
        <taxon>Metazoa</taxon>
        <taxon>Ecdysozoa</taxon>
        <taxon>Arthropoda</taxon>
        <taxon>Crustacea</taxon>
        <taxon>Multicrustacea</taxon>
        <taxon>Malacostraca</taxon>
        <taxon>Eumalacostraca</taxon>
        <taxon>Eucarida</taxon>
        <taxon>Euphausiacea</taxon>
        <taxon>Euphausiidae</taxon>
        <taxon>Meganyctiphanes</taxon>
    </lineage>
</organism>
<dbReference type="InterPro" id="IPR002002">
    <property type="entry name" value="Octopmn_rcpt"/>
</dbReference>
<evidence type="ECO:0000313" key="15">
    <source>
        <dbReference type="Proteomes" id="UP001497623"/>
    </source>
</evidence>
<dbReference type="PROSITE" id="PS50262">
    <property type="entry name" value="G_PROTEIN_RECEP_F1_2"/>
    <property type="match status" value="1"/>
</dbReference>
<feature type="domain" description="G-protein coupled receptors family 1 profile" evidence="13">
    <location>
        <begin position="69"/>
        <end position="385"/>
    </location>
</feature>
<accession>A0AAV2R9Y7</accession>
<dbReference type="InterPro" id="IPR000276">
    <property type="entry name" value="GPCR_Rhodpsn"/>
</dbReference>
<dbReference type="PRINTS" id="PR00237">
    <property type="entry name" value="GPCRRHODOPSN"/>
</dbReference>
<name>A0AAV2R9Y7_MEGNR</name>
<evidence type="ECO:0000256" key="2">
    <source>
        <dbReference type="ARBA" id="ARBA00010663"/>
    </source>
</evidence>
<evidence type="ECO:0000256" key="7">
    <source>
        <dbReference type="ARBA" id="ARBA00023136"/>
    </source>
</evidence>
<feature type="transmembrane region" description="Helical" evidence="12">
    <location>
        <begin position="209"/>
        <end position="230"/>
    </location>
</feature>
<evidence type="ECO:0000256" key="6">
    <source>
        <dbReference type="ARBA" id="ARBA00023040"/>
    </source>
</evidence>
<keyword evidence="3" id="KW-1003">Cell membrane</keyword>
<dbReference type="SUPFAM" id="SSF81321">
    <property type="entry name" value="Family A G protein-coupled receptor-like"/>
    <property type="match status" value="1"/>
</dbReference>
<keyword evidence="6 11" id="KW-0297">G-protein coupled receptor</keyword>
<dbReference type="Gene3D" id="1.20.1070.10">
    <property type="entry name" value="Rhodopsin 7-helix transmembrane proteins"/>
    <property type="match status" value="1"/>
</dbReference>
<dbReference type="AlphaFoldDB" id="A0AAV2R9Y7"/>
<evidence type="ECO:0000313" key="14">
    <source>
        <dbReference type="EMBL" id="CAL4121176.1"/>
    </source>
</evidence>
<evidence type="ECO:0000256" key="9">
    <source>
        <dbReference type="ARBA" id="ARBA00023180"/>
    </source>
</evidence>
<feature type="transmembrane region" description="Helical" evidence="12">
    <location>
        <begin position="52"/>
        <end position="78"/>
    </location>
</feature>
<keyword evidence="15" id="KW-1185">Reference proteome</keyword>
<evidence type="ECO:0000259" key="13">
    <source>
        <dbReference type="PROSITE" id="PS50262"/>
    </source>
</evidence>
<dbReference type="PRINTS" id="PR00664">
    <property type="entry name" value="OCTOPAMINER"/>
</dbReference>
<evidence type="ECO:0000256" key="10">
    <source>
        <dbReference type="ARBA" id="ARBA00023224"/>
    </source>
</evidence>
<keyword evidence="4 11" id="KW-0812">Transmembrane</keyword>
<dbReference type="PROSITE" id="PS00237">
    <property type="entry name" value="G_PROTEIN_RECEP_F1_1"/>
    <property type="match status" value="1"/>
</dbReference>
<evidence type="ECO:0000256" key="3">
    <source>
        <dbReference type="ARBA" id="ARBA00022475"/>
    </source>
</evidence>
<dbReference type="PANTHER" id="PTHR24248">
    <property type="entry name" value="ADRENERGIC RECEPTOR-RELATED G-PROTEIN COUPLED RECEPTOR"/>
    <property type="match status" value="1"/>
</dbReference>
<evidence type="ECO:0000256" key="4">
    <source>
        <dbReference type="ARBA" id="ARBA00022692"/>
    </source>
</evidence>
<feature type="transmembrane region" description="Helical" evidence="12">
    <location>
        <begin position="127"/>
        <end position="148"/>
    </location>
</feature>
<keyword evidence="5 12" id="KW-1133">Transmembrane helix</keyword>
<comment type="similarity">
    <text evidence="2 11">Belongs to the G-protein coupled receptor 1 family.</text>
</comment>
<dbReference type="InterPro" id="IPR017452">
    <property type="entry name" value="GPCR_Rhodpsn_7TM"/>
</dbReference>
<comment type="caution">
    <text evidence="14">The sequence shown here is derived from an EMBL/GenBank/DDBJ whole genome shotgun (WGS) entry which is preliminary data.</text>
</comment>
<feature type="transmembrane region" description="Helical" evidence="12">
    <location>
        <begin position="169"/>
        <end position="189"/>
    </location>
</feature>
<evidence type="ECO:0000256" key="8">
    <source>
        <dbReference type="ARBA" id="ARBA00023170"/>
    </source>
</evidence>
<dbReference type="Pfam" id="PF00001">
    <property type="entry name" value="7tm_1"/>
    <property type="match status" value="1"/>
</dbReference>
<keyword evidence="8 11" id="KW-0675">Receptor</keyword>
<reference evidence="14 15" key="1">
    <citation type="submission" date="2024-05" db="EMBL/GenBank/DDBJ databases">
        <authorList>
            <person name="Wallberg A."/>
        </authorList>
    </citation>
    <scope>NUCLEOTIDE SEQUENCE [LARGE SCALE GENOMIC DNA]</scope>
</reference>
<feature type="transmembrane region" description="Helical" evidence="12">
    <location>
        <begin position="366"/>
        <end position="388"/>
    </location>
</feature>
<keyword evidence="10 11" id="KW-0807">Transducer</keyword>
<dbReference type="PANTHER" id="PTHR24248:SF174">
    <property type="entry name" value="TYRAMINE_OCTOPAMINE RECEPTOR"/>
    <property type="match status" value="1"/>
</dbReference>
<feature type="transmembrane region" description="Helical" evidence="12">
    <location>
        <begin position="90"/>
        <end position="115"/>
    </location>
</feature>
<feature type="non-terminal residue" evidence="14">
    <location>
        <position position="407"/>
    </location>
</feature>
<sequence length="407" mass="45839">MADYTEVNIAEAALHTLNPANITEAALLTVNPALSISEAALLNIEPAPVWEILVTIFFLGLITLFTVFGNVFVILSILIYEPLRIVPNSLIASLAASDLLVGILVLPFSLATIINQHWVFSLQLCKVWLTLDVHFCTVSIWNLCAIALDRYQAISNPKDYRQKRTLTRSICTIVIVWVLPLLVSLPPLFGWNNWDGIALTCDYNTEVAYAFYSVTLSFYLPLMIMTILYYKISKSIKLHGKSKFEILTHGDRHSKISIVPEVAAEEEHASKRKSVMLNSENKRGSISLSPKGKRGSIILSHGTLTNTRRTYHNTDHRQRISLSKETRAAWILGFITAMFVFCWLPFFIMLPVLAICPSCSPVPFKLYNFIVWLGFFNSAVNPVIYTIFNDDFKKAFTNILNKVTGKD</sequence>
<keyword evidence="9" id="KW-0325">Glycoprotein</keyword>
<evidence type="ECO:0000256" key="11">
    <source>
        <dbReference type="RuleBase" id="RU000688"/>
    </source>
</evidence>
<proteinExistence type="inferred from homology"/>
<dbReference type="SMART" id="SM01381">
    <property type="entry name" value="7TM_GPCR_Srsx"/>
    <property type="match status" value="1"/>
</dbReference>
<protein>
    <recommendedName>
        <fullName evidence="13">G-protein coupled receptors family 1 profile domain-containing protein</fullName>
    </recommendedName>
</protein>
<evidence type="ECO:0000256" key="1">
    <source>
        <dbReference type="ARBA" id="ARBA00004651"/>
    </source>
</evidence>
<feature type="transmembrane region" description="Helical" evidence="12">
    <location>
        <begin position="328"/>
        <end position="354"/>
    </location>
</feature>
<gene>
    <name evidence="14" type="ORF">MNOR_LOCUS22347</name>
</gene>
<dbReference type="GO" id="GO:0005886">
    <property type="term" value="C:plasma membrane"/>
    <property type="evidence" value="ECO:0007669"/>
    <property type="project" value="UniProtKB-SubCell"/>
</dbReference>